<dbReference type="SUPFAM" id="SSF56235">
    <property type="entry name" value="N-terminal nucleophile aminohydrolases (Ntn hydrolases)"/>
    <property type="match status" value="1"/>
</dbReference>
<proteinExistence type="predicted"/>
<keyword evidence="2" id="KW-1185">Reference proteome</keyword>
<name>A0ABT0YJ89_9BURK</name>
<sequence length="306" mass="31831">MQINAPAAIVVHGGSGSPSAWRDGCERAAQRALGRLQAGGTALDAAVEAVTEMEDDGRYNAGSGSILCLDGYTVETDAGVMDNRGRLGAVACLQGIKNPVLVAQAVTQTPHWLIAGDGARRFAEVCGFEESLGTGEAAKRYHAQLLRAFDDPSQADPDDREGAAKAAVFKRFWNYTMPWDEAMKRHGNGTVGAVVRAADGDFAVATSTGGSAPSLLGRVGDTPIVGCGYYAGDHGAIAATGVGEYIARQMLARTVYDWVAQGMPLQQALNQGVARLPKEISVGLIGVTRDGAGASSNRDMAAHVLV</sequence>
<protein>
    <submittedName>
        <fullName evidence="1">Isoaspartyl peptidase/L-asparaginase</fullName>
    </submittedName>
</protein>
<reference evidence="1" key="1">
    <citation type="submission" date="2022-05" db="EMBL/GenBank/DDBJ databases">
        <title>Schlegelella sp. nov., isolated from mangrove soil.</title>
        <authorList>
            <person name="Liu Y."/>
            <person name="Ge X."/>
            <person name="Liu W."/>
        </authorList>
    </citation>
    <scope>NUCLEOTIDE SEQUENCE</scope>
    <source>
        <strain evidence="1">S2-27</strain>
    </source>
</reference>
<evidence type="ECO:0000313" key="1">
    <source>
        <dbReference type="EMBL" id="MCM5678789.1"/>
    </source>
</evidence>
<dbReference type="InterPro" id="IPR000246">
    <property type="entry name" value="Peptidase_T2"/>
</dbReference>
<dbReference type="EMBL" id="JAMKFE010000002">
    <property type="protein sequence ID" value="MCM5678789.1"/>
    <property type="molecule type" value="Genomic_DNA"/>
</dbReference>
<dbReference type="Pfam" id="PF01112">
    <property type="entry name" value="Asparaginase_2"/>
    <property type="match status" value="1"/>
</dbReference>
<evidence type="ECO:0000313" key="2">
    <source>
        <dbReference type="Proteomes" id="UP001165541"/>
    </source>
</evidence>
<dbReference type="CDD" id="cd04703">
    <property type="entry name" value="Asparaginase_2_like_1"/>
    <property type="match status" value="1"/>
</dbReference>
<dbReference type="InterPro" id="IPR029055">
    <property type="entry name" value="Ntn_hydrolases_N"/>
</dbReference>
<gene>
    <name evidence="1" type="ORF">M8A51_04490</name>
</gene>
<dbReference type="Gene3D" id="3.60.20.30">
    <property type="entry name" value="(Glycosyl)asparaginase"/>
    <property type="match status" value="1"/>
</dbReference>
<dbReference type="PANTHER" id="PTHR10188">
    <property type="entry name" value="L-ASPARAGINASE"/>
    <property type="match status" value="1"/>
</dbReference>
<accession>A0ABT0YJ89</accession>
<dbReference type="RefSeq" id="WP_251776922.1">
    <property type="nucleotide sequence ID" value="NZ_JAMKFE010000002.1"/>
</dbReference>
<organism evidence="1 2">
    <name type="scientific">Caldimonas mangrovi</name>
    <dbReference type="NCBI Taxonomy" id="2944811"/>
    <lineage>
        <taxon>Bacteria</taxon>
        <taxon>Pseudomonadati</taxon>
        <taxon>Pseudomonadota</taxon>
        <taxon>Betaproteobacteria</taxon>
        <taxon>Burkholderiales</taxon>
        <taxon>Sphaerotilaceae</taxon>
        <taxon>Caldimonas</taxon>
    </lineage>
</organism>
<dbReference type="PANTHER" id="PTHR10188:SF13">
    <property type="entry name" value="ISOASPARTYL PEPTIDASE_L-ASPARAGINASE 2-RELATED"/>
    <property type="match status" value="1"/>
</dbReference>
<comment type="caution">
    <text evidence="1">The sequence shown here is derived from an EMBL/GenBank/DDBJ whole genome shotgun (WGS) entry which is preliminary data.</text>
</comment>
<dbReference type="Proteomes" id="UP001165541">
    <property type="component" value="Unassembled WGS sequence"/>
</dbReference>